<dbReference type="InterPro" id="IPR053235">
    <property type="entry name" value="Ser_Thr_kinase"/>
</dbReference>
<organism evidence="3 4">
    <name type="scientific">Parathielavia hyrcaniae</name>
    <dbReference type="NCBI Taxonomy" id="113614"/>
    <lineage>
        <taxon>Eukaryota</taxon>
        <taxon>Fungi</taxon>
        <taxon>Dikarya</taxon>
        <taxon>Ascomycota</taxon>
        <taxon>Pezizomycotina</taxon>
        <taxon>Sordariomycetes</taxon>
        <taxon>Sordariomycetidae</taxon>
        <taxon>Sordariales</taxon>
        <taxon>Chaetomiaceae</taxon>
        <taxon>Parathielavia</taxon>
    </lineage>
</organism>
<dbReference type="Proteomes" id="UP001305647">
    <property type="component" value="Unassembled WGS sequence"/>
</dbReference>
<gene>
    <name evidence="3" type="ORF">N658DRAFT_332551</name>
</gene>
<evidence type="ECO:0000256" key="1">
    <source>
        <dbReference type="SAM" id="MobiDB-lite"/>
    </source>
</evidence>
<feature type="region of interest" description="Disordered" evidence="1">
    <location>
        <begin position="342"/>
        <end position="364"/>
    </location>
</feature>
<dbReference type="AlphaFoldDB" id="A0AAN6PWG2"/>
<dbReference type="SUPFAM" id="SSF56112">
    <property type="entry name" value="Protein kinase-like (PK-like)"/>
    <property type="match status" value="1"/>
</dbReference>
<protein>
    <submittedName>
        <fullName evidence="3">Kinase-like protein</fullName>
    </submittedName>
</protein>
<dbReference type="GO" id="GO:0005737">
    <property type="term" value="C:cytoplasm"/>
    <property type="evidence" value="ECO:0007669"/>
    <property type="project" value="TreeGrafter"/>
</dbReference>
<dbReference type="PROSITE" id="PS50011">
    <property type="entry name" value="PROTEIN_KINASE_DOM"/>
    <property type="match status" value="1"/>
</dbReference>
<accession>A0AAN6PWG2</accession>
<dbReference type="PROSITE" id="PS00108">
    <property type="entry name" value="PROTEIN_KINASE_ST"/>
    <property type="match status" value="1"/>
</dbReference>
<reference evidence="3" key="1">
    <citation type="journal article" date="2023" name="Mol. Phylogenet. Evol.">
        <title>Genome-scale phylogeny and comparative genomics of the fungal order Sordariales.</title>
        <authorList>
            <person name="Hensen N."/>
            <person name="Bonometti L."/>
            <person name="Westerberg I."/>
            <person name="Brannstrom I.O."/>
            <person name="Guillou S."/>
            <person name="Cros-Aarteil S."/>
            <person name="Calhoun S."/>
            <person name="Haridas S."/>
            <person name="Kuo A."/>
            <person name="Mondo S."/>
            <person name="Pangilinan J."/>
            <person name="Riley R."/>
            <person name="LaButti K."/>
            <person name="Andreopoulos B."/>
            <person name="Lipzen A."/>
            <person name="Chen C."/>
            <person name="Yan M."/>
            <person name="Daum C."/>
            <person name="Ng V."/>
            <person name="Clum A."/>
            <person name="Steindorff A."/>
            <person name="Ohm R.A."/>
            <person name="Martin F."/>
            <person name="Silar P."/>
            <person name="Natvig D.O."/>
            <person name="Lalanne C."/>
            <person name="Gautier V."/>
            <person name="Ament-Velasquez S.L."/>
            <person name="Kruys A."/>
            <person name="Hutchinson M.I."/>
            <person name="Powell A.J."/>
            <person name="Barry K."/>
            <person name="Miller A.N."/>
            <person name="Grigoriev I.V."/>
            <person name="Debuchy R."/>
            <person name="Gladieux P."/>
            <person name="Hiltunen Thoren M."/>
            <person name="Johannesson H."/>
        </authorList>
    </citation>
    <scope>NUCLEOTIDE SEQUENCE</scope>
    <source>
        <strain evidence="3">CBS 757.83</strain>
    </source>
</reference>
<reference evidence="3" key="2">
    <citation type="submission" date="2023-05" db="EMBL/GenBank/DDBJ databases">
        <authorList>
            <consortium name="Lawrence Berkeley National Laboratory"/>
            <person name="Steindorff A."/>
            <person name="Hensen N."/>
            <person name="Bonometti L."/>
            <person name="Westerberg I."/>
            <person name="Brannstrom I.O."/>
            <person name="Guillou S."/>
            <person name="Cros-Aarteil S."/>
            <person name="Calhoun S."/>
            <person name="Haridas S."/>
            <person name="Kuo A."/>
            <person name="Mondo S."/>
            <person name="Pangilinan J."/>
            <person name="Riley R."/>
            <person name="Labutti K."/>
            <person name="Andreopoulos B."/>
            <person name="Lipzen A."/>
            <person name="Chen C."/>
            <person name="Yanf M."/>
            <person name="Daum C."/>
            <person name="Ng V."/>
            <person name="Clum A."/>
            <person name="Ohm R."/>
            <person name="Martin F."/>
            <person name="Silar P."/>
            <person name="Natvig D."/>
            <person name="Lalanne C."/>
            <person name="Gautier V."/>
            <person name="Ament-Velasquez S.L."/>
            <person name="Kruys A."/>
            <person name="Hutchinson M.I."/>
            <person name="Powell A.J."/>
            <person name="Barry K."/>
            <person name="Miller A.N."/>
            <person name="Grigoriev I.V."/>
            <person name="Debuchy R."/>
            <person name="Gladieux P."/>
            <person name="Thoren M.H."/>
            <person name="Johannesson H."/>
        </authorList>
    </citation>
    <scope>NUCLEOTIDE SEQUENCE</scope>
    <source>
        <strain evidence="3">CBS 757.83</strain>
    </source>
</reference>
<name>A0AAN6PWG2_9PEZI</name>
<evidence type="ECO:0000259" key="2">
    <source>
        <dbReference type="PROSITE" id="PS50011"/>
    </source>
</evidence>
<dbReference type="Gene3D" id="1.10.510.10">
    <property type="entry name" value="Transferase(Phosphotransferase) domain 1"/>
    <property type="match status" value="1"/>
</dbReference>
<evidence type="ECO:0000313" key="3">
    <source>
        <dbReference type="EMBL" id="KAK4096802.1"/>
    </source>
</evidence>
<keyword evidence="3" id="KW-0418">Kinase</keyword>
<dbReference type="SMART" id="SM00220">
    <property type="entry name" value="S_TKc"/>
    <property type="match status" value="1"/>
</dbReference>
<dbReference type="GO" id="GO:0005524">
    <property type="term" value="F:ATP binding"/>
    <property type="evidence" value="ECO:0007669"/>
    <property type="project" value="InterPro"/>
</dbReference>
<feature type="domain" description="Protein kinase" evidence="2">
    <location>
        <begin position="1"/>
        <end position="288"/>
    </location>
</feature>
<keyword evidence="3" id="KW-0808">Transferase</keyword>
<sequence length="364" mass="41281">MAASGGLRLRAVRGGWFWSSLEGGVHLDVRGTKLGRYRAVKVINKGVQEQDQKESEEGHKSPKAYYQHELKALSNPKYQGWFVRSFGWYEYGNRIHITMEYLEHGDLQQYLGELFSEDDTRTIASQVVKGIGFMHKYHFIHRDLKPDNLLVVDKPPRAWRVKISDFGISKRATGGADHHSTVHIGTQEYMAPEVYFAPRQHQGDKPSYTRAADIWALGAICIRMITRKPAFYLDELVDYSDRQGPFTPNDALGRHSISEDGRDFARELMARAPSLRLTAEQAAKHRWIVLSHRTAPATSPSLPHASKIETTALRKHVMFHAASYPEPVEQFQASARWEDSGVFDGEESADDAAIRPIGPSRRVR</sequence>
<dbReference type="InterPro" id="IPR000719">
    <property type="entry name" value="Prot_kinase_dom"/>
</dbReference>
<dbReference type="EMBL" id="MU863695">
    <property type="protein sequence ID" value="KAK4096802.1"/>
    <property type="molecule type" value="Genomic_DNA"/>
</dbReference>
<proteinExistence type="predicted"/>
<keyword evidence="4" id="KW-1185">Reference proteome</keyword>
<dbReference type="InterPro" id="IPR011009">
    <property type="entry name" value="Kinase-like_dom_sf"/>
</dbReference>
<dbReference type="InterPro" id="IPR008271">
    <property type="entry name" value="Ser/Thr_kinase_AS"/>
</dbReference>
<dbReference type="Pfam" id="PF00069">
    <property type="entry name" value="Pkinase"/>
    <property type="match status" value="1"/>
</dbReference>
<evidence type="ECO:0000313" key="4">
    <source>
        <dbReference type="Proteomes" id="UP001305647"/>
    </source>
</evidence>
<comment type="caution">
    <text evidence="3">The sequence shown here is derived from an EMBL/GenBank/DDBJ whole genome shotgun (WGS) entry which is preliminary data.</text>
</comment>
<dbReference type="GO" id="GO:0004674">
    <property type="term" value="F:protein serine/threonine kinase activity"/>
    <property type="evidence" value="ECO:0007669"/>
    <property type="project" value="TreeGrafter"/>
</dbReference>
<dbReference type="PANTHER" id="PTHR24361">
    <property type="entry name" value="MITOGEN-ACTIVATED KINASE KINASE KINASE"/>
    <property type="match status" value="1"/>
</dbReference>